<dbReference type="AlphaFoldDB" id="A0A2T3KAY5"/>
<accession>A0A2T3KAY5</accession>
<dbReference type="InterPro" id="IPR010982">
    <property type="entry name" value="Lambda_DNA-bd_dom_sf"/>
</dbReference>
<evidence type="ECO:0000259" key="2">
    <source>
        <dbReference type="Pfam" id="PF01381"/>
    </source>
</evidence>
<dbReference type="NCBIfam" id="TIGR02607">
    <property type="entry name" value="antidote_HigA"/>
    <property type="match status" value="1"/>
</dbReference>
<comment type="caution">
    <text evidence="3">The sequence shown here is derived from an EMBL/GenBank/DDBJ whole genome shotgun (WGS) entry which is preliminary data.</text>
</comment>
<dbReference type="InterPro" id="IPR001387">
    <property type="entry name" value="Cro/C1-type_HTH"/>
</dbReference>
<proteinExistence type="predicted"/>
<name>A0A2T3KAY5_9GAMM</name>
<evidence type="ECO:0000256" key="1">
    <source>
        <dbReference type="ARBA" id="ARBA00023125"/>
    </source>
</evidence>
<dbReference type="RefSeq" id="WP_107290166.1">
    <property type="nucleotide sequence ID" value="NZ_PYNF01000044.1"/>
</dbReference>
<reference evidence="3 4" key="1">
    <citation type="submission" date="2018-01" db="EMBL/GenBank/DDBJ databases">
        <title>Whole genome sequencing of Histamine producing bacteria.</title>
        <authorList>
            <person name="Butler K."/>
        </authorList>
    </citation>
    <scope>NUCLEOTIDE SEQUENCE [LARGE SCALE GENOMIC DNA]</scope>
    <source>
        <strain evidence="3 4">FS-7.2</strain>
    </source>
</reference>
<dbReference type="PANTHER" id="PTHR36924">
    <property type="entry name" value="ANTITOXIN HIGA-1"/>
    <property type="match status" value="1"/>
</dbReference>
<protein>
    <submittedName>
        <fullName evidence="3">Addiction module antidote protein, HigA family</fullName>
    </submittedName>
</protein>
<dbReference type="CDD" id="cd00093">
    <property type="entry name" value="HTH_XRE"/>
    <property type="match status" value="1"/>
</dbReference>
<organism evidence="3 4">
    <name type="scientific">Photobacterium kishitanii</name>
    <dbReference type="NCBI Taxonomy" id="318456"/>
    <lineage>
        <taxon>Bacteria</taxon>
        <taxon>Pseudomonadati</taxon>
        <taxon>Pseudomonadota</taxon>
        <taxon>Gammaproteobacteria</taxon>
        <taxon>Vibrionales</taxon>
        <taxon>Vibrionaceae</taxon>
        <taxon>Photobacterium</taxon>
    </lineage>
</organism>
<dbReference type="PANTHER" id="PTHR36924:SF1">
    <property type="entry name" value="ANTITOXIN HIGA-1"/>
    <property type="match status" value="1"/>
</dbReference>
<dbReference type="Gene3D" id="1.10.260.40">
    <property type="entry name" value="lambda repressor-like DNA-binding domains"/>
    <property type="match status" value="1"/>
</dbReference>
<keyword evidence="1" id="KW-0238">DNA-binding</keyword>
<gene>
    <name evidence="3" type="primary">higA</name>
    <name evidence="3" type="ORF">C9J27_24200</name>
</gene>
<dbReference type="InterPro" id="IPR013430">
    <property type="entry name" value="Toxin_antidote_HigA"/>
</dbReference>
<dbReference type="Proteomes" id="UP000241426">
    <property type="component" value="Unassembled WGS sequence"/>
</dbReference>
<evidence type="ECO:0000313" key="3">
    <source>
        <dbReference type="EMBL" id="PSU89787.1"/>
    </source>
</evidence>
<feature type="domain" description="HTH cro/C1-type" evidence="2">
    <location>
        <begin position="24"/>
        <end position="68"/>
    </location>
</feature>
<dbReference type="GO" id="GO:0003677">
    <property type="term" value="F:DNA binding"/>
    <property type="evidence" value="ECO:0007669"/>
    <property type="project" value="UniProtKB-KW"/>
</dbReference>
<sequence length="86" mass="9168">MSTVTRRKPSGVGAILKDEFMHPLDISVGELANRMGVSDEVVTNIMNEGDAGSDDLIKLAEALGTSSAFWLNSKNNTDAWKAGNSN</sequence>
<dbReference type="Pfam" id="PF01381">
    <property type="entry name" value="HTH_3"/>
    <property type="match status" value="1"/>
</dbReference>
<dbReference type="SUPFAM" id="SSF47413">
    <property type="entry name" value="lambda repressor-like DNA-binding domains"/>
    <property type="match status" value="1"/>
</dbReference>
<dbReference type="EMBL" id="PYNF01000044">
    <property type="protein sequence ID" value="PSU89787.1"/>
    <property type="molecule type" value="Genomic_DNA"/>
</dbReference>
<evidence type="ECO:0000313" key="4">
    <source>
        <dbReference type="Proteomes" id="UP000241426"/>
    </source>
</evidence>